<reference evidence="1 2" key="1">
    <citation type="submission" date="2015-01" db="EMBL/GenBank/DDBJ databases">
        <title>Draft Genome Sequences of Four Bacillus thermoamylovorans Strains, Isolated From Food Products.</title>
        <authorList>
            <person name="Krawcyk A.O."/>
            <person name="Berendsen E.M."/>
            <person name="Eijlander R.T."/>
            <person name="de Jong A."/>
            <person name="Wells-Bennik M."/>
            <person name="Kuipers O.P."/>
        </authorList>
    </citation>
    <scope>NUCLEOTIDE SEQUENCE [LARGE SCALE GENOMIC DNA]</scope>
    <source>
        <strain evidence="1 2">B4167</strain>
    </source>
</reference>
<evidence type="ECO:0000313" key="1">
    <source>
        <dbReference type="EMBL" id="KIO72793.1"/>
    </source>
</evidence>
<dbReference type="EMBL" id="JXLU01000081">
    <property type="protein sequence ID" value="KIO72793.1"/>
    <property type="molecule type" value="Genomic_DNA"/>
</dbReference>
<accession>A0ABD4A7K0</accession>
<organism evidence="1 2">
    <name type="scientific">Caldibacillus thermoamylovorans</name>
    <dbReference type="NCBI Taxonomy" id="35841"/>
    <lineage>
        <taxon>Bacteria</taxon>
        <taxon>Bacillati</taxon>
        <taxon>Bacillota</taxon>
        <taxon>Bacilli</taxon>
        <taxon>Bacillales</taxon>
        <taxon>Bacillaceae</taxon>
        <taxon>Caldibacillus</taxon>
    </lineage>
</organism>
<comment type="caution">
    <text evidence="1">The sequence shown here is derived from an EMBL/GenBank/DDBJ whole genome shotgun (WGS) entry which is preliminary data.</text>
</comment>
<dbReference type="AlphaFoldDB" id="A0ABD4A7K0"/>
<gene>
    <name evidence="1" type="ORF">B4167_2735</name>
</gene>
<sequence length="37" mass="4431">MHFSRDDLRNGLTTVLGLPKNKYYCRDLEKAHTEFFN</sequence>
<protein>
    <submittedName>
        <fullName evidence="1">Uncharacterized protein</fullName>
    </submittedName>
</protein>
<name>A0ABD4A7K0_9BACI</name>
<proteinExistence type="predicted"/>
<evidence type="ECO:0000313" key="2">
    <source>
        <dbReference type="Proteomes" id="UP000032076"/>
    </source>
</evidence>
<dbReference type="Proteomes" id="UP000032076">
    <property type="component" value="Unassembled WGS sequence"/>
</dbReference>